<evidence type="ECO:0000313" key="1">
    <source>
        <dbReference type="EMBL" id="CDG18698.1"/>
    </source>
</evidence>
<evidence type="ECO:0000313" key="2">
    <source>
        <dbReference type="Proteomes" id="UP000032721"/>
    </source>
</evidence>
<dbReference type="AlphaFoldDB" id="A0A068QUP7"/>
<dbReference type="HOGENOM" id="CLU_3259987_0_0_6"/>
<name>A0A068QUP7_9GAMM</name>
<reference evidence="1 2" key="1">
    <citation type="submission" date="2013-07" db="EMBL/GenBank/DDBJ databases">
        <authorList>
            <person name="Genoscope - CEA"/>
        </authorList>
    </citation>
    <scope>NUCLEOTIDE SEQUENCE [LARGE SCALE GENOMIC DNA]</scope>
    <source>
        <strain evidence="2">FRM16 / DSM 17909</strain>
    </source>
</reference>
<dbReference type="KEGG" id="xdo:XDD1_2999"/>
<dbReference type="STRING" id="351671.XDD1_2999"/>
<protein>
    <submittedName>
        <fullName evidence="1">Uncharacterized protein</fullName>
    </submittedName>
</protein>
<sequence length="42" mass="4980">MLIVNINSDLEQKIDIYFSFPFSIFDKNHCEISFYGLPEFGF</sequence>
<dbReference type="EMBL" id="FO704550">
    <property type="protein sequence ID" value="CDG18698.1"/>
    <property type="molecule type" value="Genomic_DNA"/>
</dbReference>
<gene>
    <name evidence="1" type="ORF">XDD1_2999</name>
</gene>
<proteinExistence type="predicted"/>
<accession>A0A068QUP7</accession>
<organism evidence="1 2">
    <name type="scientific">Xenorhabdus doucetiae</name>
    <dbReference type="NCBI Taxonomy" id="351671"/>
    <lineage>
        <taxon>Bacteria</taxon>
        <taxon>Pseudomonadati</taxon>
        <taxon>Pseudomonadota</taxon>
        <taxon>Gammaproteobacteria</taxon>
        <taxon>Enterobacterales</taxon>
        <taxon>Morganellaceae</taxon>
        <taxon>Xenorhabdus</taxon>
    </lineage>
</organism>
<dbReference type="Proteomes" id="UP000032721">
    <property type="component" value="Chromosome"/>
</dbReference>